<accession>A0AAW0D6C0</accession>
<comment type="caution">
    <text evidence="1">The sequence shown here is derived from an EMBL/GenBank/DDBJ whole genome shotgun (WGS) entry which is preliminary data.</text>
</comment>
<dbReference type="Proteomes" id="UP001383192">
    <property type="component" value="Unassembled WGS sequence"/>
</dbReference>
<proteinExistence type="predicted"/>
<reference evidence="1 2" key="1">
    <citation type="submission" date="2024-01" db="EMBL/GenBank/DDBJ databases">
        <title>A draft genome for a cacao thread blight-causing isolate of Paramarasmius palmivorus.</title>
        <authorList>
            <person name="Baruah I.K."/>
            <person name="Bukari Y."/>
            <person name="Amoako-Attah I."/>
            <person name="Meinhardt L.W."/>
            <person name="Bailey B.A."/>
            <person name="Cohen S.P."/>
        </authorList>
    </citation>
    <scope>NUCLEOTIDE SEQUENCE [LARGE SCALE GENOMIC DNA]</scope>
    <source>
        <strain evidence="1 2">GH-12</strain>
    </source>
</reference>
<protein>
    <submittedName>
        <fullName evidence="1">Uncharacterized protein</fullName>
    </submittedName>
</protein>
<sequence length="326" mass="37209">MFIQPIDEEDGEDPSEFNRHLQSLIEIVQRLRERTNTETLAFIMDFSTSLLTHQHHRAILQASFSQIVRLDVDLRVETFNSLILFVSSFLQLEILFISCEALRDDPNEEPLDVNLPSHLHTLHLNIAVFHGHAADELCEWLSDQTPLSSLNTFLFSIATVHQGLRRGFPSDDIDPLTYLNEETSGYEYDLSHLSLLESLSIHIPDSKMDTLAPLPQLDVILSRLTRSLESMPLTRLKKFNLIIGRNNLPVSSPWDKLDRLLSAGRFVSVQKEVFVPVSGCDSSAKMMYAQRALHLFPRCEEQDGLIVSLLERYQRTGSNMLEKDPI</sequence>
<keyword evidence="2" id="KW-1185">Reference proteome</keyword>
<name>A0AAW0D6C0_9AGAR</name>
<evidence type="ECO:0000313" key="1">
    <source>
        <dbReference type="EMBL" id="KAK7045842.1"/>
    </source>
</evidence>
<dbReference type="EMBL" id="JAYKXP010000023">
    <property type="protein sequence ID" value="KAK7045842.1"/>
    <property type="molecule type" value="Genomic_DNA"/>
</dbReference>
<gene>
    <name evidence="1" type="ORF">VNI00_007256</name>
</gene>
<dbReference type="AlphaFoldDB" id="A0AAW0D6C0"/>
<evidence type="ECO:0000313" key="2">
    <source>
        <dbReference type="Proteomes" id="UP001383192"/>
    </source>
</evidence>
<organism evidence="1 2">
    <name type="scientific">Paramarasmius palmivorus</name>
    <dbReference type="NCBI Taxonomy" id="297713"/>
    <lineage>
        <taxon>Eukaryota</taxon>
        <taxon>Fungi</taxon>
        <taxon>Dikarya</taxon>
        <taxon>Basidiomycota</taxon>
        <taxon>Agaricomycotina</taxon>
        <taxon>Agaricomycetes</taxon>
        <taxon>Agaricomycetidae</taxon>
        <taxon>Agaricales</taxon>
        <taxon>Marasmiineae</taxon>
        <taxon>Marasmiaceae</taxon>
        <taxon>Paramarasmius</taxon>
    </lineage>
</organism>